<reference evidence="1 2" key="1">
    <citation type="journal article" date="2016" name="Nat. Commun.">
        <title>Thousands of microbial genomes shed light on interconnected biogeochemical processes in an aquifer system.</title>
        <authorList>
            <person name="Anantharaman K."/>
            <person name="Brown C.T."/>
            <person name="Hug L.A."/>
            <person name="Sharon I."/>
            <person name="Castelle C.J."/>
            <person name="Probst A.J."/>
            <person name="Thomas B.C."/>
            <person name="Singh A."/>
            <person name="Wilkins M.J."/>
            <person name="Karaoz U."/>
            <person name="Brodie E.L."/>
            <person name="Williams K.H."/>
            <person name="Hubbard S.S."/>
            <person name="Banfield J.F."/>
        </authorList>
    </citation>
    <scope>NUCLEOTIDE SEQUENCE [LARGE SCALE GENOMIC DNA]</scope>
</reference>
<dbReference type="AlphaFoldDB" id="A0A1F5JDL6"/>
<proteinExistence type="predicted"/>
<evidence type="ECO:0000313" key="2">
    <source>
        <dbReference type="Proteomes" id="UP000177042"/>
    </source>
</evidence>
<comment type="caution">
    <text evidence="1">The sequence shown here is derived from an EMBL/GenBank/DDBJ whole genome shotgun (WGS) entry which is preliminary data.</text>
</comment>
<sequence>MPELLSRGFEAEVYFITPEQRLLVPNADVVKDQFSKDPASYLKGLYELVIAHSLFPEHFIDVVAAKNYHPFRNTHLVSSIAYELQRLTVGHRFLTYSRLATVAENHATYTSHAVRSGRGRDKKSSLDCPDCINHDRLHGSRSFIESVQNAANRIYDAGIVIASDITDVCVNPEGNQAILFEVGSINRPRLSGYLYRLQNPTGMQAHALELLQKYEELDYQTPRLEEWIPL</sequence>
<protein>
    <submittedName>
        <fullName evidence="1">Uncharacterized protein</fullName>
    </submittedName>
</protein>
<dbReference type="EMBL" id="MFCX01000004">
    <property type="protein sequence ID" value="OGE26734.1"/>
    <property type="molecule type" value="Genomic_DNA"/>
</dbReference>
<name>A0A1F5JDL6_9BACT</name>
<dbReference type="Proteomes" id="UP000177042">
    <property type="component" value="Unassembled WGS sequence"/>
</dbReference>
<accession>A0A1F5JDL6</accession>
<evidence type="ECO:0000313" key="1">
    <source>
        <dbReference type="EMBL" id="OGE26734.1"/>
    </source>
</evidence>
<organism evidence="1 2">
    <name type="scientific">Candidatus Daviesbacteria bacterium RIFCSPHIGHO2_02_FULL_39_12</name>
    <dbReference type="NCBI Taxonomy" id="1797770"/>
    <lineage>
        <taxon>Bacteria</taxon>
        <taxon>Candidatus Daviesiibacteriota</taxon>
    </lineage>
</organism>
<gene>
    <name evidence="1" type="ORF">A3C26_02585</name>
</gene>